<comment type="caution">
    <text evidence="8">The sequence shown here is derived from an EMBL/GenBank/DDBJ whole genome shotgun (WGS) entry which is preliminary data.</text>
</comment>
<keyword evidence="5 6" id="KW-0804">Transcription</keyword>
<gene>
    <name evidence="6" type="primary">rpoE</name>
    <name evidence="8" type="ORF">C683_1066</name>
</gene>
<dbReference type="Pfam" id="PF05066">
    <property type="entry name" value="HARE-HTH"/>
    <property type="match status" value="1"/>
</dbReference>
<dbReference type="InterPro" id="IPR007759">
    <property type="entry name" value="Asxl_HARE-HTH"/>
</dbReference>
<dbReference type="eggNOG" id="COG3343">
    <property type="taxonomic scope" value="Bacteria"/>
</dbReference>
<dbReference type="EMBL" id="AMYT01000021">
    <property type="protein sequence ID" value="EKU27070.1"/>
    <property type="molecule type" value="Genomic_DNA"/>
</dbReference>
<comment type="function">
    <text evidence="6">Participates in both the initiation and recycling phases of transcription. In the presence of the delta subunit, RNAP displays an increased specificity of transcription, a decreased affinity for nucleic acids, and an increased efficiency of RNA synthesis because of enhanced recycling.</text>
</comment>
<accession>K8Z8B3</accession>
<dbReference type="InterPro" id="IPR029757">
    <property type="entry name" value="RpoE"/>
</dbReference>
<evidence type="ECO:0000256" key="5">
    <source>
        <dbReference type="ARBA" id="ARBA00023163"/>
    </source>
</evidence>
<evidence type="ECO:0000256" key="4">
    <source>
        <dbReference type="ARBA" id="ARBA00022695"/>
    </source>
</evidence>
<dbReference type="NCBIfam" id="TIGR04567">
    <property type="entry name" value="RNAP_delt_lowGC"/>
    <property type="match status" value="1"/>
</dbReference>
<dbReference type="RefSeq" id="WP_009491735.1">
    <property type="nucleotide sequence ID" value="NZ_AMYT01000021.1"/>
</dbReference>
<evidence type="ECO:0000313" key="9">
    <source>
        <dbReference type="Proteomes" id="UP000016057"/>
    </source>
</evidence>
<evidence type="ECO:0000256" key="2">
    <source>
        <dbReference type="ARBA" id="ARBA00022478"/>
    </source>
</evidence>
<dbReference type="GO" id="GO:0006355">
    <property type="term" value="P:regulation of DNA-templated transcription"/>
    <property type="evidence" value="ECO:0007669"/>
    <property type="project" value="UniProtKB-UniRule"/>
</dbReference>
<reference evidence="8 9" key="1">
    <citation type="journal article" date="2013" name="Genome Announc.">
        <title>Draft Genome Sequence of Catellicoccus marimammalium, a Novel Species Commonly Found in Gull Feces.</title>
        <authorList>
            <person name="Weigand M.R."/>
            <person name="Ryu H."/>
            <person name="Bozcek L."/>
            <person name="Konstantinidis K.T."/>
            <person name="Santo Domingo J.W."/>
        </authorList>
    </citation>
    <scope>NUCLEOTIDE SEQUENCE [LARGE SCALE GENOMIC DNA]</scope>
    <source>
        <strain evidence="8 9">M35/04/3</strain>
    </source>
</reference>
<keyword evidence="4 6" id="KW-0548">Nucleotidyltransferase</keyword>
<protein>
    <recommendedName>
        <fullName evidence="6">Probable DNA-directed RNA polymerase subunit delta</fullName>
    </recommendedName>
    <alternativeName>
        <fullName evidence="6">RNAP delta factor</fullName>
    </alternativeName>
</protein>
<evidence type="ECO:0000259" key="7">
    <source>
        <dbReference type="PROSITE" id="PS51913"/>
    </source>
</evidence>
<name>K8Z8B3_9ENTE</name>
<comment type="similarity">
    <text evidence="1 6">Belongs to the RpoE family.</text>
</comment>
<dbReference type="InterPro" id="IPR038087">
    <property type="entry name" value="RNAP_delta_N_dom_sf"/>
</dbReference>
<dbReference type="AlphaFoldDB" id="K8Z8B3"/>
<dbReference type="PATRIC" id="fig|1234409.3.peg.1018"/>
<evidence type="ECO:0000313" key="8">
    <source>
        <dbReference type="EMBL" id="EKU27070.1"/>
    </source>
</evidence>
<comment type="subunit">
    <text evidence="6">RNAP is composed of a core of 2 alpha, a beta and a beta' subunits. The core is associated with a delta subunit and one of several sigma factors.</text>
</comment>
<evidence type="ECO:0000256" key="1">
    <source>
        <dbReference type="ARBA" id="ARBA00009828"/>
    </source>
</evidence>
<evidence type="ECO:0000256" key="6">
    <source>
        <dbReference type="HAMAP-Rule" id="MF_00357"/>
    </source>
</evidence>
<dbReference type="OrthoDB" id="401223at2"/>
<dbReference type="STRING" id="1234409.C683_1066"/>
<keyword evidence="3 6" id="KW-0808">Transferase</keyword>
<dbReference type="GO" id="GO:0003899">
    <property type="term" value="F:DNA-directed RNA polymerase activity"/>
    <property type="evidence" value="ECO:0007669"/>
    <property type="project" value="UniProtKB-UniRule"/>
</dbReference>
<sequence>MELTVFGNTPKEELSMIEVAKAILQETKSEIELNQLFNEVQEFLELSNQEMRENLSQFYTDLNIDGSFISLGENRWGLREWYPIDSIDEEVSHTSEDEEEMPRKKVSHKVNAFMDNDENAIDYSNDDPEDNDLVLHNNEDDLYDDEHHNEEISDYDNELSEMDEDSIPEGIEEELTVVDHEDMDGSLR</sequence>
<dbReference type="PROSITE" id="PS51913">
    <property type="entry name" value="HTH_HARE"/>
    <property type="match status" value="1"/>
</dbReference>
<organism evidence="8 9">
    <name type="scientific">Catellicoccus marimammalium M35/04/3</name>
    <dbReference type="NCBI Taxonomy" id="1234409"/>
    <lineage>
        <taxon>Bacteria</taxon>
        <taxon>Bacillati</taxon>
        <taxon>Bacillota</taxon>
        <taxon>Bacilli</taxon>
        <taxon>Lactobacillales</taxon>
        <taxon>Enterococcaceae</taxon>
        <taxon>Catellicoccus</taxon>
    </lineage>
</organism>
<dbReference type="Gene3D" id="1.10.10.1250">
    <property type="entry name" value="RNA polymerase, subunit delta, N-terminal domain"/>
    <property type="match status" value="1"/>
</dbReference>
<dbReference type="GO" id="GO:0000428">
    <property type="term" value="C:DNA-directed RNA polymerase complex"/>
    <property type="evidence" value="ECO:0007669"/>
    <property type="project" value="UniProtKB-KW"/>
</dbReference>
<dbReference type="HAMAP" id="MF_00357">
    <property type="entry name" value="RNApol_bact_RpoE"/>
    <property type="match status" value="1"/>
</dbReference>
<keyword evidence="2 6" id="KW-0240">DNA-directed RNA polymerase</keyword>
<dbReference type="Proteomes" id="UP000016057">
    <property type="component" value="Unassembled WGS sequence"/>
</dbReference>
<feature type="domain" description="HTH HARE-type" evidence="7">
    <location>
        <begin position="14"/>
        <end position="81"/>
    </location>
</feature>
<evidence type="ECO:0000256" key="3">
    <source>
        <dbReference type="ARBA" id="ARBA00022679"/>
    </source>
</evidence>
<proteinExistence type="inferred from homology"/>
<dbReference type="GO" id="GO:0006351">
    <property type="term" value="P:DNA-templated transcription"/>
    <property type="evidence" value="ECO:0007669"/>
    <property type="project" value="InterPro"/>
</dbReference>
<keyword evidence="9" id="KW-1185">Reference proteome</keyword>